<feature type="transmembrane region" description="Helical" evidence="3">
    <location>
        <begin position="12"/>
        <end position="32"/>
    </location>
</feature>
<feature type="compositionally biased region" description="Low complexity" evidence="2">
    <location>
        <begin position="84"/>
        <end position="95"/>
    </location>
</feature>
<dbReference type="SUPFAM" id="SSF56300">
    <property type="entry name" value="Metallo-dependent phosphatases"/>
    <property type="match status" value="1"/>
</dbReference>
<dbReference type="AlphaFoldDB" id="A0A9D0YUG9"/>
<gene>
    <name evidence="5" type="ORF">IAA66_01745</name>
</gene>
<dbReference type="PANTHER" id="PTHR33393">
    <property type="entry name" value="POLYGLUTAMINE SYNTHESIS ACCESSORY PROTEIN RV0574C-RELATED"/>
    <property type="match status" value="1"/>
</dbReference>
<keyword evidence="3" id="KW-1133">Transmembrane helix</keyword>
<reference evidence="5" key="1">
    <citation type="submission" date="2020-10" db="EMBL/GenBank/DDBJ databases">
        <authorList>
            <person name="Gilroy R."/>
        </authorList>
    </citation>
    <scope>NUCLEOTIDE SEQUENCE</scope>
    <source>
        <strain evidence="5">ChiHile30-977</strain>
    </source>
</reference>
<dbReference type="Proteomes" id="UP000886819">
    <property type="component" value="Unassembled WGS sequence"/>
</dbReference>
<accession>A0A9D0YUG9</accession>
<comment type="caution">
    <text evidence="5">The sequence shown here is derived from an EMBL/GenBank/DDBJ whole genome shotgun (WGS) entry which is preliminary data.</text>
</comment>
<evidence type="ECO:0000256" key="2">
    <source>
        <dbReference type="SAM" id="MobiDB-lite"/>
    </source>
</evidence>
<dbReference type="Gene3D" id="3.60.21.10">
    <property type="match status" value="1"/>
</dbReference>
<name>A0A9D0YUG9_9FIRM</name>
<dbReference type="PANTHER" id="PTHR33393:SF13">
    <property type="entry name" value="PGA BIOSYNTHESIS PROTEIN CAPA"/>
    <property type="match status" value="1"/>
</dbReference>
<dbReference type="SMART" id="SM00854">
    <property type="entry name" value="PGA_cap"/>
    <property type="match status" value="1"/>
</dbReference>
<feature type="domain" description="Capsule synthesis protein CapA" evidence="4">
    <location>
        <begin position="100"/>
        <end position="344"/>
    </location>
</feature>
<dbReference type="InterPro" id="IPR029052">
    <property type="entry name" value="Metallo-depent_PP-like"/>
</dbReference>
<dbReference type="EMBL" id="DVFI01000026">
    <property type="protein sequence ID" value="HIQ62294.1"/>
    <property type="molecule type" value="Genomic_DNA"/>
</dbReference>
<evidence type="ECO:0000313" key="5">
    <source>
        <dbReference type="EMBL" id="HIQ62294.1"/>
    </source>
</evidence>
<evidence type="ECO:0000259" key="4">
    <source>
        <dbReference type="SMART" id="SM00854"/>
    </source>
</evidence>
<evidence type="ECO:0000256" key="3">
    <source>
        <dbReference type="SAM" id="Phobius"/>
    </source>
</evidence>
<evidence type="ECO:0000313" key="6">
    <source>
        <dbReference type="Proteomes" id="UP000886819"/>
    </source>
</evidence>
<dbReference type="Pfam" id="PF09587">
    <property type="entry name" value="PGA_cap"/>
    <property type="match status" value="1"/>
</dbReference>
<evidence type="ECO:0000256" key="1">
    <source>
        <dbReference type="ARBA" id="ARBA00005662"/>
    </source>
</evidence>
<sequence>MARAKKRGISAGTVFMLVFSLCTLLAAGVVYLRISGDAAYIRLDSALLSEPLREMAGVPVSDAGESPQPSLPAPASATDAPMQSPTASPTPTATPRQPVTLLAAGQIALGSQLRESGLDAAGAYRYDDIFSPVASTLSGADVSLVTLRTGLGEENFGNYLAPSALARSLSAAGVDLANLGTDRLLDGGVAGMSATVAALTGAQITGVGALREPTLVEAGGLCLGFVSYVDSLSSAGQAAASEAEIAAAVRMLDVQTVQSDIAQIREQGADVVVVLVYWGSRSDTAPSDATRQTADALARSGANVILGVGPTSVHALERKSVVSADGYVREVFIAYSLGNFLIDDSRETRDITGLMLSLTFEWDEANQCARISDAWYMPTWIMRWRDEAGAYRFRVVPAGASSRPENMTESIYQNMQGAYESLVNRLGEDAARPVAQ</sequence>
<reference evidence="5" key="2">
    <citation type="journal article" date="2021" name="PeerJ">
        <title>Extensive microbial diversity within the chicken gut microbiome revealed by metagenomics and culture.</title>
        <authorList>
            <person name="Gilroy R."/>
            <person name="Ravi A."/>
            <person name="Getino M."/>
            <person name="Pursley I."/>
            <person name="Horton D.L."/>
            <person name="Alikhan N.F."/>
            <person name="Baker D."/>
            <person name="Gharbi K."/>
            <person name="Hall N."/>
            <person name="Watson M."/>
            <person name="Adriaenssens E.M."/>
            <person name="Foster-Nyarko E."/>
            <person name="Jarju S."/>
            <person name="Secka A."/>
            <person name="Antonio M."/>
            <person name="Oren A."/>
            <person name="Chaudhuri R.R."/>
            <person name="La Ragione R."/>
            <person name="Hildebrand F."/>
            <person name="Pallen M.J."/>
        </authorList>
    </citation>
    <scope>NUCLEOTIDE SEQUENCE</scope>
    <source>
        <strain evidence="5">ChiHile30-977</strain>
    </source>
</reference>
<protein>
    <submittedName>
        <fullName evidence="5">CapA family protein</fullName>
    </submittedName>
</protein>
<comment type="similarity">
    <text evidence="1">Belongs to the CapA family.</text>
</comment>
<organism evidence="5 6">
    <name type="scientific">Candidatus Avichristensenella intestinipullorum</name>
    <dbReference type="NCBI Taxonomy" id="2840693"/>
    <lineage>
        <taxon>Bacteria</taxon>
        <taxon>Bacillati</taxon>
        <taxon>Bacillota</taxon>
        <taxon>Clostridia</taxon>
        <taxon>Candidatus Avichristensenella</taxon>
    </lineage>
</organism>
<dbReference type="InterPro" id="IPR052169">
    <property type="entry name" value="CW_Biosynth-Accessory"/>
</dbReference>
<proteinExistence type="inferred from homology"/>
<keyword evidence="3" id="KW-0812">Transmembrane</keyword>
<dbReference type="InterPro" id="IPR019079">
    <property type="entry name" value="Capsule_synth_CapA"/>
</dbReference>
<keyword evidence="3" id="KW-0472">Membrane</keyword>
<feature type="region of interest" description="Disordered" evidence="2">
    <location>
        <begin position="58"/>
        <end position="96"/>
    </location>
</feature>